<dbReference type="Proteomes" id="UP000217790">
    <property type="component" value="Unassembled WGS sequence"/>
</dbReference>
<keyword evidence="2" id="KW-1185">Reference proteome</keyword>
<name>A0A2H3ESW9_ARMGA</name>
<reference evidence="2" key="1">
    <citation type="journal article" date="2017" name="Nat. Ecol. Evol.">
        <title>Genome expansion and lineage-specific genetic innovations in the forest pathogenic fungi Armillaria.</title>
        <authorList>
            <person name="Sipos G."/>
            <person name="Prasanna A.N."/>
            <person name="Walter M.C."/>
            <person name="O'Connor E."/>
            <person name="Balint B."/>
            <person name="Krizsan K."/>
            <person name="Kiss B."/>
            <person name="Hess J."/>
            <person name="Varga T."/>
            <person name="Slot J."/>
            <person name="Riley R."/>
            <person name="Boka B."/>
            <person name="Rigling D."/>
            <person name="Barry K."/>
            <person name="Lee J."/>
            <person name="Mihaltcheva S."/>
            <person name="LaButti K."/>
            <person name="Lipzen A."/>
            <person name="Waldron R."/>
            <person name="Moloney N.M."/>
            <person name="Sperisen C."/>
            <person name="Kredics L."/>
            <person name="Vagvoelgyi C."/>
            <person name="Patrignani A."/>
            <person name="Fitzpatrick D."/>
            <person name="Nagy I."/>
            <person name="Doyle S."/>
            <person name="Anderson J.B."/>
            <person name="Grigoriev I.V."/>
            <person name="Gueldener U."/>
            <person name="Muensterkoetter M."/>
            <person name="Nagy L.G."/>
        </authorList>
    </citation>
    <scope>NUCLEOTIDE SEQUENCE [LARGE SCALE GENOMIC DNA]</scope>
    <source>
        <strain evidence="2">Ar21-2</strain>
    </source>
</reference>
<dbReference type="AlphaFoldDB" id="A0A2H3ESW9"/>
<proteinExistence type="predicted"/>
<organism evidence="1 2">
    <name type="scientific">Armillaria gallica</name>
    <name type="common">Bulbous honey fungus</name>
    <name type="synonym">Armillaria bulbosa</name>
    <dbReference type="NCBI Taxonomy" id="47427"/>
    <lineage>
        <taxon>Eukaryota</taxon>
        <taxon>Fungi</taxon>
        <taxon>Dikarya</taxon>
        <taxon>Basidiomycota</taxon>
        <taxon>Agaricomycotina</taxon>
        <taxon>Agaricomycetes</taxon>
        <taxon>Agaricomycetidae</taxon>
        <taxon>Agaricales</taxon>
        <taxon>Marasmiineae</taxon>
        <taxon>Physalacriaceae</taxon>
        <taxon>Armillaria</taxon>
    </lineage>
</organism>
<evidence type="ECO:0000313" key="1">
    <source>
        <dbReference type="EMBL" id="PBL01797.1"/>
    </source>
</evidence>
<dbReference type="InParanoid" id="A0A2H3ESW9"/>
<gene>
    <name evidence="1" type="ORF">ARMGADRAFT_1023215</name>
</gene>
<protein>
    <submittedName>
        <fullName evidence="1">Uncharacterized protein</fullName>
    </submittedName>
</protein>
<evidence type="ECO:0000313" key="2">
    <source>
        <dbReference type="Proteomes" id="UP000217790"/>
    </source>
</evidence>
<accession>A0A2H3ESW9</accession>
<sequence>MSALAEKVRRHTWGTTTSGEEAKWEGTHLFADDKGPEKGTGPISMLSRVWLHLTGRKSAKGKTKKFKRIHRFHFLLNFGLVLTSRLSGQFKYSPVLSSKDGMPMSPAPIRRGIVRWKNRKVVLIIPPDSTERERNLNPAGERAIDSSDCCRDRANYSKAEDIVE</sequence>
<dbReference type="EMBL" id="KZ293645">
    <property type="protein sequence ID" value="PBL01797.1"/>
    <property type="molecule type" value="Genomic_DNA"/>
</dbReference>